<dbReference type="SUPFAM" id="SSF53756">
    <property type="entry name" value="UDP-Glycosyltransferase/glycogen phosphorylase"/>
    <property type="match status" value="1"/>
</dbReference>
<comment type="function">
    <text evidence="10">Cell wall formation. Catalyzes the transfer of a GlcNAc subunit on undecaprenyl-pyrophosphoryl-MurNAc-pentapeptide (lipid intermediate I) to form undecaprenyl-pyrophosphoryl-MurNAc-(pentapeptide)GlcNAc (lipid intermediate II).</text>
</comment>
<dbReference type="GO" id="GO:0009252">
    <property type="term" value="P:peptidoglycan biosynthetic process"/>
    <property type="evidence" value="ECO:0007669"/>
    <property type="project" value="UniProtKB-UniRule"/>
</dbReference>
<keyword evidence="3 10" id="KW-0328">Glycosyltransferase</keyword>
<sequence>MNLIFTGGGTGGHLVIALSLAEKAREQGHKVMFIGSTSGQDRQWFGESSLFDEVHFLDTTGVVNKSGFGKLVALWKVFKALLHSRTLIRAFKADAVVSVGGFSAAPAAMAAVATGTPLYIHEQNAVTGKLNRLLRPYAKRFFSSYEEGENHCDYPVNARYFENARIRDSIKTVIFLGGSQGAKFINDLALEIAPWLRDKGIHIIHQCGLKEEERVRAAYHELGIPAEVYGFTTQIAELCERSDFAISRSGASTLWELCAAKIPAFYIPFPYAAADHQYHNARYIIDHNAGWCERQSDGLLLKLQEAIESDIGVRSEALGKLIAPNGAAHIIEKIEKR</sequence>
<comment type="similarity">
    <text evidence="10">Belongs to the glycosyltransferase 28 family. MurG subfamily.</text>
</comment>
<feature type="binding site" evidence="10">
    <location>
        <position position="277"/>
    </location>
    <ligand>
        <name>UDP-N-acetyl-alpha-D-glucosamine</name>
        <dbReference type="ChEBI" id="CHEBI:57705"/>
    </ligand>
</feature>
<feature type="binding site" evidence="10">
    <location>
        <position position="179"/>
    </location>
    <ligand>
        <name>UDP-N-acetyl-alpha-D-glucosamine</name>
        <dbReference type="ChEBI" id="CHEBI:57705"/>
    </ligand>
</feature>
<dbReference type="Pfam" id="PF03033">
    <property type="entry name" value="Glyco_transf_28"/>
    <property type="match status" value="1"/>
</dbReference>
<dbReference type="EMBL" id="DLUI01000008">
    <property type="protein sequence ID" value="DAB39488.1"/>
    <property type="molecule type" value="Genomic_DNA"/>
</dbReference>
<evidence type="ECO:0000256" key="5">
    <source>
        <dbReference type="ARBA" id="ARBA00022960"/>
    </source>
</evidence>
<evidence type="ECO:0000256" key="4">
    <source>
        <dbReference type="ARBA" id="ARBA00022679"/>
    </source>
</evidence>
<dbReference type="Pfam" id="PF04101">
    <property type="entry name" value="Glyco_tran_28_C"/>
    <property type="match status" value="1"/>
</dbReference>
<name>A0A2D3WGF0_9BACT</name>
<evidence type="ECO:0000256" key="1">
    <source>
        <dbReference type="ARBA" id="ARBA00022475"/>
    </source>
</evidence>
<reference evidence="13 14" key="1">
    <citation type="journal article" date="2017" name="Front. Microbiol.">
        <title>Comparative Genomic Analysis of the Class Epsilonproteobacteria and Proposed Reclassification to Epsilonbacteraeota (phyl. nov.).</title>
        <authorList>
            <person name="Waite D.W."/>
            <person name="Vanwonterghem I."/>
            <person name="Rinke C."/>
            <person name="Parks D.H."/>
            <person name="Zhang Y."/>
            <person name="Takai K."/>
            <person name="Sievert S.M."/>
            <person name="Simon J."/>
            <person name="Campbell B.J."/>
            <person name="Hanson T.E."/>
            <person name="Woyke T."/>
            <person name="Klotz M.G."/>
            <person name="Hugenholtz P."/>
        </authorList>
    </citation>
    <scope>NUCLEOTIDE SEQUENCE [LARGE SCALE GENOMIC DNA]</scope>
    <source>
        <strain evidence="13">UBA12443</strain>
    </source>
</reference>
<evidence type="ECO:0000256" key="10">
    <source>
        <dbReference type="HAMAP-Rule" id="MF_00033"/>
    </source>
</evidence>
<keyword evidence="9 10" id="KW-0961">Cell wall biogenesis/degradation</keyword>
<dbReference type="NCBIfam" id="TIGR01133">
    <property type="entry name" value="murG"/>
    <property type="match status" value="1"/>
</dbReference>
<comment type="subcellular location">
    <subcellularLocation>
        <location evidence="10">Cell membrane</location>
        <topology evidence="10">Peripheral membrane protein</topology>
        <orientation evidence="10">Cytoplasmic side</orientation>
    </subcellularLocation>
</comment>
<dbReference type="PANTHER" id="PTHR21015">
    <property type="entry name" value="UDP-N-ACETYLGLUCOSAMINE--N-ACETYLMURAMYL-(PENTAPEPTIDE) PYROPHOSPHORYL-UNDECAPRENOL N-ACETYLGLUCOSAMINE TRANSFERASE 1"/>
    <property type="match status" value="1"/>
</dbReference>
<evidence type="ECO:0000256" key="6">
    <source>
        <dbReference type="ARBA" id="ARBA00022984"/>
    </source>
</evidence>
<evidence type="ECO:0000259" key="11">
    <source>
        <dbReference type="Pfam" id="PF03033"/>
    </source>
</evidence>
<feature type="binding site" evidence="10">
    <location>
        <position position="124"/>
    </location>
    <ligand>
        <name>UDP-N-acetyl-alpha-D-glucosamine</name>
        <dbReference type="ChEBI" id="CHEBI:57705"/>
    </ligand>
</feature>
<dbReference type="GO" id="GO:0005975">
    <property type="term" value="P:carbohydrate metabolic process"/>
    <property type="evidence" value="ECO:0007669"/>
    <property type="project" value="InterPro"/>
</dbReference>
<dbReference type="PANTHER" id="PTHR21015:SF22">
    <property type="entry name" value="GLYCOSYLTRANSFERASE"/>
    <property type="match status" value="1"/>
</dbReference>
<evidence type="ECO:0000256" key="7">
    <source>
        <dbReference type="ARBA" id="ARBA00023136"/>
    </source>
</evidence>
<gene>
    <name evidence="10 13" type="primary">murG</name>
    <name evidence="13" type="ORF">CFH83_00410</name>
</gene>
<dbReference type="RefSeq" id="WP_294894129.1">
    <property type="nucleotide sequence ID" value="NZ_DLUI01000008.1"/>
</dbReference>
<dbReference type="GO" id="GO:0071555">
    <property type="term" value="P:cell wall organization"/>
    <property type="evidence" value="ECO:0007669"/>
    <property type="project" value="UniProtKB-KW"/>
</dbReference>
<evidence type="ECO:0000313" key="14">
    <source>
        <dbReference type="Proteomes" id="UP000228859"/>
    </source>
</evidence>
<keyword evidence="7 10" id="KW-0472">Membrane</keyword>
<comment type="catalytic activity">
    <reaction evidence="10">
        <text>di-trans,octa-cis-undecaprenyl diphospho-N-acetyl-alpha-D-muramoyl-L-alanyl-D-glutamyl-meso-2,6-diaminopimeloyl-D-alanyl-D-alanine + UDP-N-acetyl-alpha-D-glucosamine = di-trans,octa-cis-undecaprenyl diphospho-[N-acetyl-alpha-D-glucosaminyl-(1-&gt;4)]-N-acetyl-alpha-D-muramoyl-L-alanyl-D-glutamyl-meso-2,6-diaminopimeloyl-D-alanyl-D-alanine + UDP + H(+)</text>
        <dbReference type="Rhea" id="RHEA:31227"/>
        <dbReference type="ChEBI" id="CHEBI:15378"/>
        <dbReference type="ChEBI" id="CHEBI:57705"/>
        <dbReference type="ChEBI" id="CHEBI:58223"/>
        <dbReference type="ChEBI" id="CHEBI:61387"/>
        <dbReference type="ChEBI" id="CHEBI:61388"/>
        <dbReference type="EC" id="2.4.1.227"/>
    </reaction>
</comment>
<dbReference type="GO" id="GO:0005886">
    <property type="term" value="C:plasma membrane"/>
    <property type="evidence" value="ECO:0007669"/>
    <property type="project" value="UniProtKB-SubCell"/>
</dbReference>
<keyword evidence="6 10" id="KW-0573">Peptidoglycan synthesis</keyword>
<dbReference type="HAMAP" id="MF_00033">
    <property type="entry name" value="MurG"/>
    <property type="match status" value="1"/>
</dbReference>
<dbReference type="InterPro" id="IPR004276">
    <property type="entry name" value="GlycoTrans_28_N"/>
</dbReference>
<dbReference type="GO" id="GO:0051991">
    <property type="term" value="F:UDP-N-acetyl-D-glucosamine:N-acetylmuramoyl-L-alanyl-D-glutamyl-meso-2,6-diaminopimelyl-D-alanyl-D-alanine-diphosphoundecaprenol 4-beta-N-acetylglucosaminlytransferase activity"/>
    <property type="evidence" value="ECO:0007669"/>
    <property type="project" value="RHEA"/>
</dbReference>
<protein>
    <recommendedName>
        <fullName evidence="10">UDP-N-acetylglucosamine--N-acetylmuramyl-(pentapeptide) pyrophosphoryl-undecaprenol N-acetylglucosamine transferase</fullName>
        <ecNumber evidence="10">2.4.1.227</ecNumber>
    </recommendedName>
    <alternativeName>
        <fullName evidence="10">Undecaprenyl-PP-MurNAc-pentapeptide-UDPGlcNAc GlcNAc transferase</fullName>
    </alternativeName>
</protein>
<evidence type="ECO:0000256" key="8">
    <source>
        <dbReference type="ARBA" id="ARBA00023306"/>
    </source>
</evidence>
<dbReference type="GO" id="GO:0051301">
    <property type="term" value="P:cell division"/>
    <property type="evidence" value="ECO:0007669"/>
    <property type="project" value="UniProtKB-KW"/>
</dbReference>
<dbReference type="EC" id="2.4.1.227" evidence="10"/>
<evidence type="ECO:0000259" key="12">
    <source>
        <dbReference type="Pfam" id="PF04101"/>
    </source>
</evidence>
<organism evidence="13 14">
    <name type="scientific">Sulfuricurvum kujiense</name>
    <dbReference type="NCBI Taxonomy" id="148813"/>
    <lineage>
        <taxon>Bacteria</taxon>
        <taxon>Pseudomonadati</taxon>
        <taxon>Campylobacterota</taxon>
        <taxon>Epsilonproteobacteria</taxon>
        <taxon>Campylobacterales</taxon>
        <taxon>Sulfurimonadaceae</taxon>
        <taxon>Sulfuricurvum</taxon>
    </lineage>
</organism>
<dbReference type="InterPro" id="IPR006009">
    <property type="entry name" value="GlcNAc_MurG"/>
</dbReference>
<dbReference type="Gene3D" id="3.40.50.2000">
    <property type="entry name" value="Glycogen Phosphorylase B"/>
    <property type="match status" value="2"/>
</dbReference>
<keyword evidence="5 10" id="KW-0133">Cell shape</keyword>
<comment type="caution">
    <text evidence="13">The sequence shown here is derived from an EMBL/GenBank/DDBJ whole genome shotgun (WGS) entry which is preliminary data.</text>
</comment>
<feature type="domain" description="Glycosyltransferase family 28 N-terminal" evidence="11">
    <location>
        <begin position="4"/>
        <end position="142"/>
    </location>
</feature>
<dbReference type="AlphaFoldDB" id="A0A2D3WGF0"/>
<dbReference type="InterPro" id="IPR007235">
    <property type="entry name" value="Glyco_trans_28_C"/>
</dbReference>
<comment type="caution">
    <text evidence="10">Lacks conserved residue(s) required for the propagation of feature annotation.</text>
</comment>
<dbReference type="UniPathway" id="UPA00219"/>
<keyword evidence="2 10" id="KW-0132">Cell division</keyword>
<feature type="binding site" evidence="10">
    <location>
        <begin position="10"/>
        <end position="12"/>
    </location>
    <ligand>
        <name>UDP-N-acetyl-alpha-D-glucosamine</name>
        <dbReference type="ChEBI" id="CHEBI:57705"/>
    </ligand>
</feature>
<evidence type="ECO:0000256" key="9">
    <source>
        <dbReference type="ARBA" id="ARBA00023316"/>
    </source>
</evidence>
<dbReference type="CDD" id="cd03785">
    <property type="entry name" value="GT28_MurG"/>
    <property type="match status" value="1"/>
</dbReference>
<keyword evidence="1 10" id="KW-1003">Cell membrane</keyword>
<dbReference type="GO" id="GO:0008360">
    <property type="term" value="P:regulation of cell shape"/>
    <property type="evidence" value="ECO:0007669"/>
    <property type="project" value="UniProtKB-KW"/>
</dbReference>
<accession>A0A2D3WGF0</accession>
<feature type="domain" description="Glycosyl transferase family 28 C-terminal" evidence="12">
    <location>
        <begin position="172"/>
        <end position="309"/>
    </location>
</feature>
<comment type="pathway">
    <text evidence="10">Cell wall biogenesis; peptidoglycan biosynthesis.</text>
</comment>
<keyword evidence="8 10" id="KW-0131">Cell cycle</keyword>
<evidence type="ECO:0000256" key="3">
    <source>
        <dbReference type="ARBA" id="ARBA00022676"/>
    </source>
</evidence>
<keyword evidence="4 10" id="KW-0808">Transferase</keyword>
<dbReference type="GO" id="GO:0050511">
    <property type="term" value="F:undecaprenyldiphospho-muramoylpentapeptide beta-N-acetylglucosaminyltransferase activity"/>
    <property type="evidence" value="ECO:0007669"/>
    <property type="project" value="UniProtKB-UniRule"/>
</dbReference>
<proteinExistence type="inferred from homology"/>
<evidence type="ECO:0000313" key="13">
    <source>
        <dbReference type="EMBL" id="DAB39488.1"/>
    </source>
</evidence>
<dbReference type="Proteomes" id="UP000228859">
    <property type="component" value="Unassembled WGS sequence"/>
</dbReference>
<evidence type="ECO:0000256" key="2">
    <source>
        <dbReference type="ARBA" id="ARBA00022618"/>
    </source>
</evidence>